<dbReference type="EMBL" id="JARTCD010000055">
    <property type="protein sequence ID" value="KAJ8654876.1"/>
    <property type="molecule type" value="Genomic_DNA"/>
</dbReference>
<accession>A0AAD7XW03</accession>
<feature type="compositionally biased region" description="Basic residues" evidence="1">
    <location>
        <begin position="701"/>
        <end position="710"/>
    </location>
</feature>
<dbReference type="Proteomes" id="UP001234581">
    <property type="component" value="Unassembled WGS sequence"/>
</dbReference>
<dbReference type="SUPFAM" id="SSF48371">
    <property type="entry name" value="ARM repeat"/>
    <property type="match status" value="1"/>
</dbReference>
<feature type="compositionally biased region" description="Polar residues" evidence="1">
    <location>
        <begin position="1"/>
        <end position="15"/>
    </location>
</feature>
<feature type="region of interest" description="Disordered" evidence="1">
    <location>
        <begin position="1"/>
        <end position="82"/>
    </location>
</feature>
<name>A0AAD7XW03_9FUNG</name>
<dbReference type="AlphaFoldDB" id="A0AAD7XW03"/>
<feature type="compositionally biased region" description="Basic and acidic residues" evidence="1">
    <location>
        <begin position="16"/>
        <end position="30"/>
    </location>
</feature>
<protein>
    <submittedName>
        <fullName evidence="2">Uncharacterized protein</fullName>
    </submittedName>
</protein>
<dbReference type="RefSeq" id="XP_058339790.1">
    <property type="nucleotide sequence ID" value="XM_058489433.1"/>
</dbReference>
<feature type="compositionally biased region" description="Low complexity" evidence="1">
    <location>
        <begin position="664"/>
        <end position="681"/>
    </location>
</feature>
<proteinExistence type="predicted"/>
<comment type="caution">
    <text evidence="2">The sequence shown here is derived from an EMBL/GenBank/DDBJ whole genome shotgun (WGS) entry which is preliminary data.</text>
</comment>
<evidence type="ECO:0000313" key="2">
    <source>
        <dbReference type="EMBL" id="KAJ8654876.1"/>
    </source>
</evidence>
<dbReference type="InterPro" id="IPR016024">
    <property type="entry name" value="ARM-type_fold"/>
</dbReference>
<reference evidence="2 3" key="1">
    <citation type="submission" date="2023-03" db="EMBL/GenBank/DDBJ databases">
        <title>Genome sequence of Lichtheimia ornata CBS 291.66.</title>
        <authorList>
            <person name="Mohabir J.T."/>
            <person name="Shea T.P."/>
            <person name="Kurbessoian T."/>
            <person name="Berby B."/>
            <person name="Fontaine J."/>
            <person name="Livny J."/>
            <person name="Gnirke A."/>
            <person name="Stajich J.E."/>
            <person name="Cuomo C.A."/>
        </authorList>
    </citation>
    <scope>NUCLEOTIDE SEQUENCE [LARGE SCALE GENOMIC DNA]</scope>
    <source>
        <strain evidence="2">CBS 291.66</strain>
    </source>
</reference>
<keyword evidence="3" id="KW-1185">Reference proteome</keyword>
<sequence length="718" mass="79861">MSSDNAAVDNVSSPDRSNDSATEARVDTCPKDTSSSLSTRQTTNDVNGTNNDSASSPNSNESESSDGEKASSKRPTSDPGYKATSEALVRKLLQLSSPRMDIKIVSVLLHEGVMDIFMSHISRLKEEEQDSALSSSSSPSSLSDRINYAGYKRDTDDFEATKRSYHAMELLCGTSANHYWVQDSCFQTIVTHLLDVLSPKSDGNLNHFGKIFQHMVRRHPCDMMNYMILQDDASKFYDILMPYLAHGPITDSILSLLFVYDNNEESRTKRQSSLEMLSNHGFLQWFLDAIQLADQPDFSNAAKDLFLRIVEEASQMDGSAPLFNELMEDAGADIVSFLVKFIKDQAPSRSRQHTINMLKSLATSGSPPTRASSTAQPIQGPLYSICHRVRELLTDHIPALCNIILQDYDSLPSHPFTLSHMAILDIIYSTLSDASDKETTLDSVPDAFWKLYIDLFFEKTTSSIYHTMFYKIFYLLLSTNYEPILSTILQEHDLITRMIQSYGKGKASESRGFVLLMLNHLRLKSDADPSGMVHGIMTSHEQYKEFLPTLRSDTLAQTETKYAWKLDTCARPAPHLGPTPPLRFSLMYTSYNAATLPLMGAGEPEPMDDATSSGIDLGSDYAYCLGFDHSARHDGGELQSNYHSRRNSLSGDSCYSSESGDSRPTSPSNHLHHSSTTSNGSFPAGLFFESLTPEEPSSETKKKKKKKKKPTSVVFDAE</sequence>
<feature type="compositionally biased region" description="Polar residues" evidence="1">
    <location>
        <begin position="31"/>
        <end position="49"/>
    </location>
</feature>
<evidence type="ECO:0000256" key="1">
    <source>
        <dbReference type="SAM" id="MobiDB-lite"/>
    </source>
</evidence>
<feature type="compositionally biased region" description="Polar residues" evidence="1">
    <location>
        <begin position="638"/>
        <end position="663"/>
    </location>
</feature>
<dbReference type="GeneID" id="83216847"/>
<feature type="compositionally biased region" description="Low complexity" evidence="1">
    <location>
        <begin position="50"/>
        <end position="62"/>
    </location>
</feature>
<organism evidence="2 3">
    <name type="scientific">Lichtheimia ornata</name>
    <dbReference type="NCBI Taxonomy" id="688661"/>
    <lineage>
        <taxon>Eukaryota</taxon>
        <taxon>Fungi</taxon>
        <taxon>Fungi incertae sedis</taxon>
        <taxon>Mucoromycota</taxon>
        <taxon>Mucoromycotina</taxon>
        <taxon>Mucoromycetes</taxon>
        <taxon>Mucorales</taxon>
        <taxon>Lichtheimiaceae</taxon>
        <taxon>Lichtheimia</taxon>
    </lineage>
</organism>
<gene>
    <name evidence="2" type="ORF">O0I10_009441</name>
</gene>
<feature type="region of interest" description="Disordered" evidence="1">
    <location>
        <begin position="638"/>
        <end position="718"/>
    </location>
</feature>
<evidence type="ECO:0000313" key="3">
    <source>
        <dbReference type="Proteomes" id="UP001234581"/>
    </source>
</evidence>